<dbReference type="InterPro" id="IPR011989">
    <property type="entry name" value="ARM-like"/>
</dbReference>
<dbReference type="InterPro" id="IPR016024">
    <property type="entry name" value="ARM-type_fold"/>
</dbReference>
<dbReference type="PANTHER" id="PTHR22895:SF0">
    <property type="entry name" value="ARMADILLO REPEAT-CONTAINING PROTEIN 6"/>
    <property type="match status" value="1"/>
</dbReference>
<evidence type="ECO:0000256" key="1">
    <source>
        <dbReference type="ARBA" id="ARBA00022737"/>
    </source>
</evidence>
<accession>A0A9P0FE58</accession>
<keyword evidence="3" id="KW-1185">Reference proteome</keyword>
<dbReference type="OrthoDB" id="449062at2759"/>
<dbReference type="AlphaFoldDB" id="A0A9P0FE58"/>
<dbReference type="Proteomes" id="UP001154078">
    <property type="component" value="Chromosome 2"/>
</dbReference>
<keyword evidence="1" id="KW-0677">Repeat</keyword>
<evidence type="ECO:0008006" key="4">
    <source>
        <dbReference type="Google" id="ProtNLM"/>
    </source>
</evidence>
<dbReference type="GO" id="GO:0002244">
    <property type="term" value="P:hematopoietic progenitor cell differentiation"/>
    <property type="evidence" value="ECO:0007669"/>
    <property type="project" value="TreeGrafter"/>
</dbReference>
<dbReference type="EMBL" id="OV121133">
    <property type="protein sequence ID" value="CAH0550317.1"/>
    <property type="molecule type" value="Genomic_DNA"/>
</dbReference>
<evidence type="ECO:0000313" key="2">
    <source>
        <dbReference type="EMBL" id="CAH0550317.1"/>
    </source>
</evidence>
<sequence>MPPKKVKITQKDFEQAVQENINDLGLDEVEAIEEAFKQFEVQGADLSGVSKKSAGVAGSQKLGEIKLLIKNIKEKSKAGQEFTKEIQDLKLLCDEDISNRVAAGNEGAYTVLLKVLNDSINNSIKTDVLKALTSLMTKNPDLLDIEGVKTIISFLKKNEESIIKRLTLKWAKQCCVMQEKNRQCFMENDIVAHIKELLETSESEIQKEVMSLMRALVLDDDVRVEFGNAHEAARIIASETLCSLTALMNKNQNDEKLVFELMNTISALMVRSEFCQKVETAGGLELIKKVLTLFSNNEKIVKQSYKLIKALAGNDEVKKDLLQSKNIMLAPIIFRSLDNHKGNPSCAAAGLSAIAALTLRSPENSKILFNAGLPETIVEIMKLYPNDKTVQKSGSWAIRNMVSRSRDQCGTFLSFGVEEVLQENLIRHKDFEYDTKAALRDLGCKVILTEQWTGKGGALTTKKTIG</sequence>
<protein>
    <recommendedName>
        <fullName evidence="4">Armadillo repeat-containing protein 6 homolog</fullName>
    </recommendedName>
</protein>
<gene>
    <name evidence="2" type="ORF">MELIAE_LOCUS3159</name>
</gene>
<dbReference type="Gene3D" id="1.25.10.10">
    <property type="entry name" value="Leucine-rich Repeat Variant"/>
    <property type="match status" value="2"/>
</dbReference>
<organism evidence="2 3">
    <name type="scientific">Brassicogethes aeneus</name>
    <name type="common">Rape pollen beetle</name>
    <name type="synonym">Meligethes aeneus</name>
    <dbReference type="NCBI Taxonomy" id="1431903"/>
    <lineage>
        <taxon>Eukaryota</taxon>
        <taxon>Metazoa</taxon>
        <taxon>Ecdysozoa</taxon>
        <taxon>Arthropoda</taxon>
        <taxon>Hexapoda</taxon>
        <taxon>Insecta</taxon>
        <taxon>Pterygota</taxon>
        <taxon>Neoptera</taxon>
        <taxon>Endopterygota</taxon>
        <taxon>Coleoptera</taxon>
        <taxon>Polyphaga</taxon>
        <taxon>Cucujiformia</taxon>
        <taxon>Nitidulidae</taxon>
        <taxon>Meligethinae</taxon>
        <taxon>Brassicogethes</taxon>
    </lineage>
</organism>
<dbReference type="PANTHER" id="PTHR22895">
    <property type="entry name" value="ARMADILLO REPEAT-CONTAINING PROTEIN 6"/>
    <property type="match status" value="1"/>
</dbReference>
<reference evidence="2" key="1">
    <citation type="submission" date="2021-12" db="EMBL/GenBank/DDBJ databases">
        <authorList>
            <person name="King R."/>
        </authorList>
    </citation>
    <scope>NUCLEOTIDE SEQUENCE</scope>
</reference>
<proteinExistence type="predicted"/>
<evidence type="ECO:0000313" key="3">
    <source>
        <dbReference type="Proteomes" id="UP001154078"/>
    </source>
</evidence>
<dbReference type="SUPFAM" id="SSF48371">
    <property type="entry name" value="ARM repeat"/>
    <property type="match status" value="1"/>
</dbReference>
<name>A0A9P0FE58_BRAAE</name>